<protein>
    <submittedName>
        <fullName evidence="1">Uncharacterized protein</fullName>
    </submittedName>
</protein>
<sequence>MHCVQYVMEMRGALLIKHHFRFLQFQNLNKKEVLKAPLYIS</sequence>
<proteinExistence type="predicted"/>
<comment type="caution">
    <text evidence="1">The sequence shown here is derived from an EMBL/GenBank/DDBJ whole genome shotgun (WGS) entry which is preliminary data.</text>
</comment>
<evidence type="ECO:0000313" key="2">
    <source>
        <dbReference type="Proteomes" id="UP000215590"/>
    </source>
</evidence>
<organism evidence="1 2">
    <name type="scientific">Brucella thiophenivorans</name>
    <dbReference type="NCBI Taxonomy" id="571255"/>
    <lineage>
        <taxon>Bacteria</taxon>
        <taxon>Pseudomonadati</taxon>
        <taxon>Pseudomonadota</taxon>
        <taxon>Alphaproteobacteria</taxon>
        <taxon>Hyphomicrobiales</taxon>
        <taxon>Brucellaceae</taxon>
        <taxon>Brucella/Ochrobactrum group</taxon>
        <taxon>Brucella</taxon>
    </lineage>
</organism>
<gene>
    <name evidence="1" type="ORF">CEV31_1514</name>
</gene>
<dbReference type="Proteomes" id="UP000215590">
    <property type="component" value="Unassembled WGS sequence"/>
</dbReference>
<name>A0A256FZ53_9HYPH</name>
<evidence type="ECO:0000313" key="1">
    <source>
        <dbReference type="EMBL" id="OYR20089.1"/>
    </source>
</evidence>
<reference evidence="1 2" key="1">
    <citation type="submission" date="2017-07" db="EMBL/GenBank/DDBJ databases">
        <title>Phylogenetic study on the rhizospheric bacterium Ochrobactrum sp. A44.</title>
        <authorList>
            <person name="Krzyzanowska D.M."/>
            <person name="Ossowicki A."/>
            <person name="Rajewska M."/>
            <person name="Maciag T."/>
            <person name="Kaczynski Z."/>
            <person name="Czerwicka M."/>
            <person name="Jafra S."/>
        </authorList>
    </citation>
    <scope>NUCLEOTIDE SEQUENCE [LARGE SCALE GENOMIC DNA]</scope>
    <source>
        <strain evidence="1 2">DSM 7216</strain>
    </source>
</reference>
<accession>A0A256FZ53</accession>
<dbReference type="EMBL" id="NNRJ01000015">
    <property type="protein sequence ID" value="OYR20089.1"/>
    <property type="molecule type" value="Genomic_DNA"/>
</dbReference>
<dbReference type="AlphaFoldDB" id="A0A256FZ53"/>
<keyword evidence="2" id="KW-1185">Reference proteome</keyword>